<feature type="compositionally biased region" description="Low complexity" evidence="1">
    <location>
        <begin position="71"/>
        <end position="101"/>
    </location>
</feature>
<keyword evidence="2" id="KW-0812">Transmembrane</keyword>
<evidence type="ECO:0000256" key="2">
    <source>
        <dbReference type="SAM" id="Phobius"/>
    </source>
</evidence>
<keyword evidence="2" id="KW-1133">Transmembrane helix</keyword>
<reference evidence="4" key="2">
    <citation type="submission" date="2024-06" db="EMBL/GenBank/DDBJ databases">
        <title>Micromonospora mangrovi CCTCC AA 2012012 genome sequences.</title>
        <authorList>
            <person name="Gao J."/>
        </authorList>
    </citation>
    <scope>NUCLEOTIDE SEQUENCE</scope>
    <source>
        <strain evidence="4">CCTCC AA 2012012</strain>
    </source>
</reference>
<dbReference type="RefSeq" id="WP_350933039.1">
    <property type="nucleotide sequence ID" value="NZ_CP157762.1"/>
</dbReference>
<dbReference type="EMBL" id="CP157762">
    <property type="protein sequence ID" value="XBP93384.1"/>
    <property type="molecule type" value="Genomic_DNA"/>
</dbReference>
<protein>
    <submittedName>
        <fullName evidence="3">Uncharacterized protein</fullName>
    </submittedName>
</protein>
<feature type="compositionally biased region" description="Pro residues" evidence="1">
    <location>
        <begin position="152"/>
        <end position="164"/>
    </location>
</feature>
<feature type="transmembrane region" description="Helical" evidence="2">
    <location>
        <begin position="187"/>
        <end position="209"/>
    </location>
</feature>
<proteinExistence type="predicted"/>
<feature type="compositionally biased region" description="Pro residues" evidence="1">
    <location>
        <begin position="120"/>
        <end position="133"/>
    </location>
</feature>
<feature type="compositionally biased region" description="Low complexity" evidence="1">
    <location>
        <begin position="22"/>
        <end position="33"/>
    </location>
</feature>
<dbReference type="AlphaFoldDB" id="A0AAU7M7H8"/>
<keyword evidence="2" id="KW-0472">Membrane</keyword>
<feature type="compositionally biased region" description="Low complexity" evidence="1">
    <location>
        <begin position="107"/>
        <end position="117"/>
    </location>
</feature>
<name>A0AAU7M7H8_9ACTN</name>
<organism evidence="3">
    <name type="scientific">Micromonospora sp. CCTCC AA 2012012</name>
    <dbReference type="NCBI Taxonomy" id="3111921"/>
    <lineage>
        <taxon>Bacteria</taxon>
        <taxon>Bacillati</taxon>
        <taxon>Actinomycetota</taxon>
        <taxon>Actinomycetes</taxon>
        <taxon>Micromonosporales</taxon>
        <taxon>Micromonosporaceae</taxon>
        <taxon>Micromonospora</taxon>
    </lineage>
</organism>
<dbReference type="EMBL" id="CP159342">
    <property type="protein sequence ID" value="XCH74082.1"/>
    <property type="molecule type" value="Genomic_DNA"/>
</dbReference>
<sequence length="347" mass="35534">MTQPPPPQPYPSEGWPAPPAPGAGQPAPTAGWSAPPPPAPSWGPPPVGPGPAAPPPTGQGWTAPPPGQPAGPGWSAPPAGQAGAPGWSAPPVGQPGWAAPPVGQPGWGAPPAGHPGAPGWGPPAGVPGGPPYPGAQSGPQQAYPNWSSPGGPAQPPPAWQPPPSRTAKRIPEDQPFVARPSLRKRGLALGGLTLFIGLVMACPLGLAASGENGDASILLVIPLIMVFFALVVGLQLWLVSSGGPVLAVGPAGLWIKTRPTRGQAIWLPWEAIDQVYRRRWGLEKMLCVRARDPRTGGDLGAFTALDAGMQQAFFGTGFTATVVYADRTEEEIMQAVRQYSAGRCRVV</sequence>
<feature type="transmembrane region" description="Helical" evidence="2">
    <location>
        <begin position="215"/>
        <end position="239"/>
    </location>
</feature>
<feature type="region of interest" description="Disordered" evidence="1">
    <location>
        <begin position="1"/>
        <end position="176"/>
    </location>
</feature>
<feature type="compositionally biased region" description="Pro residues" evidence="1">
    <location>
        <begin position="34"/>
        <end position="69"/>
    </location>
</feature>
<evidence type="ECO:0000256" key="1">
    <source>
        <dbReference type="SAM" id="MobiDB-lite"/>
    </source>
</evidence>
<evidence type="ECO:0000313" key="4">
    <source>
        <dbReference type="EMBL" id="XCH74082.1"/>
    </source>
</evidence>
<accession>A0AAU7M7H8</accession>
<reference evidence="3" key="1">
    <citation type="submission" date="2024-01" db="EMBL/GenBank/DDBJ databases">
        <title>The genome sequence of Micromonospora mangrovi CCTCC AA 2012012.</title>
        <authorList>
            <person name="Gao J."/>
        </authorList>
    </citation>
    <scope>NUCLEOTIDE SEQUENCE</scope>
    <source>
        <strain evidence="3">CCTCC AA 2012012</strain>
    </source>
</reference>
<gene>
    <name evidence="4" type="ORF">ABUL08_28100</name>
    <name evidence="3" type="ORF">VK199_28015</name>
</gene>
<evidence type="ECO:0000313" key="3">
    <source>
        <dbReference type="EMBL" id="XBP93384.1"/>
    </source>
</evidence>
<feature type="compositionally biased region" description="Pro residues" evidence="1">
    <location>
        <begin position="1"/>
        <end position="21"/>
    </location>
</feature>